<dbReference type="InParanoid" id="D8UIV3"/>
<dbReference type="PROSITE" id="PS50021">
    <property type="entry name" value="CH"/>
    <property type="match status" value="1"/>
</dbReference>
<dbReference type="Gene3D" id="1.20.5.190">
    <property type="match status" value="5"/>
</dbReference>
<name>D8UIV3_VOLCA</name>
<dbReference type="Pfam" id="PF00307">
    <property type="entry name" value="CH"/>
    <property type="match status" value="1"/>
</dbReference>
<dbReference type="KEGG" id="vcn:VOLCADRAFT_121726"/>
<evidence type="ECO:0000313" key="8">
    <source>
        <dbReference type="Proteomes" id="UP000001058"/>
    </source>
</evidence>
<dbReference type="GO" id="GO:0005737">
    <property type="term" value="C:cytoplasm"/>
    <property type="evidence" value="ECO:0007669"/>
    <property type="project" value="UniProtKB-SubCell"/>
</dbReference>
<feature type="region of interest" description="Disordered" evidence="5">
    <location>
        <begin position="1685"/>
        <end position="1747"/>
    </location>
</feature>
<feature type="region of interest" description="Disordered" evidence="5">
    <location>
        <begin position="480"/>
        <end position="503"/>
    </location>
</feature>
<accession>D8UIV3</accession>
<dbReference type="SUPFAM" id="SSF48371">
    <property type="entry name" value="ARM repeat"/>
    <property type="match status" value="1"/>
</dbReference>
<evidence type="ECO:0000256" key="2">
    <source>
        <dbReference type="ARBA" id="ARBA00022490"/>
    </source>
</evidence>
<sequence length="2008" mass="221807">MPMKDNVCKQVLMLEKLPAGISLHGDNGCSLGSVSVPRRSSMTLHVSWRPDSAAVLNETLRWRMAEGLRQARLEVRLQGIAASEPPTSARSSRNLSSAAVKPADARGPNKQPAASSSTFKAPPRTLTLCRPSMAAAASGLTQAHTAMLEESPLSTRLIEPAGFTPQAPALAATKPSPTPPSASPQLAAGVRAQMARPTATTPTRICSLVEQSKALDFRRVGCVESKRERALISWLNRHVVRRLLGEVSGKAYVYFKRDEGFAAMASKIESKIAAKQLTIRDAEHTLSDVRMRQQALDVLTSYHPFWLAVGLQTVLGRALVLSHGNMLVLMRTGGEVPSFIRTHLIEHFLADQDLASQFRHIAFKQDYWEALGARVLGRVLLLVLLLDRMAQRHDLPSGTPSLFRQDANIKSSEQVAQEFLQPRLAGAGDVRHSLRMMSYTTGFVQHARDEADYRVRKPLDLRDGTRLAKLFDNLRRQDVAQTGNSSKPTPNTQANQCSASAAPCNSRIPAPGVDLLPSMAFPQNTGRPMDESLMRNNCLRLVRALQQHGIGLQGLALNGTVGLRDPGLDGVAKLIADGILRLDQKITLGVLWQLAMHYKLRRHVDARSLEREAARLRRATGQAAAFDEAALSRYSDPASQALLQWVRVACAPYGVNVNDFSWSLSDGRVLCYLVNAYMPELLPRDSITSLELPSSADEMARLTGGTEYVKLGTLLANGTMMYDGTLMAKTSRIFDAGWAAVYEMGGAIHDDVLATAYKRSVEANYAAAHAAGEALGVPVMLSADDYLNDGPDELAAILYVSLLAEALLKLTSERRAAYVIMEFLRRRLSWRPSYMHASLEQFKAAMRQRSAVLTIQTFWRMRQQRHQYMALRRAACIMQAFSHRWLVQMRLRKQKHATILLQAAWRGHMVRSRLQRERHAVIAIQTAWRGYTVRRDTQRLLNATLIIQRHVRNFFAHSWRSHKWLIALQQNAARKIQAAWRGYVARRCFQLLRASALVAQTSWRTRKACERYHLLRQAILTIQAAWRMRQAYVRGHLARREALTRLESIVRIQVAWRALQARRLAAALRLQVDLSIENHAACKLQAVVRGHLLRQQLSMHVRAAVVIQAFWRMASARRQHEALCTAAVTIQTAVRCLYVQHHAATTIQCFWRRRSAVLELRTARMAAIAIQAAWRARRERSCFLAWESTRKAASIVQGIWRCTAARREMARRAEAFYSDLRRQQEERLLEIARHFMLRSAAAKRIQAWYRGHLARKTFNPIWKRYKELACQQRAAIVIQSAWRGYVVHIKYCRIRWAVEVINSILLPIFRARRELALLRRLHRARVQAAITLQKSSARPKVQEARCRLEQAAREARKAPHRHIGNRTREALDSLLRPNRNLPQVLAAVEVLEVSTRYSRDCCKLIAQDDGVTALLRFVRSCNRSKPHIDVLIRTLAALHNICSCPSIRYDTFVPDVFHAEECLAVLSERLQYFRDTEEVFNTTVTLLQRLTATEDLAANVPAAVLRHWEGIHQVLFRKADIERKYLERLEGQKGSDVSARESARKLVIVQQQVQALEVLISRACDAVKDEGALASDLANDQDKDGPSRRLGFGKPGPLVATGTNQGVLPIPGLKNTLVKNVVQRLATGGTATGAVRTAGHSGGGAISSPVQPGKGRTLPRRMDAQKMSEPVGLSMSLDDLIKKRSQTSRGGVQAIRGGRGGGGLGVRAGGVSKFSERKSNGAKPSGDYSWRQQQHTQQHRAQGFGGRHGIQKAGFQQRRGGFGGRGGFGERQQYSGATSSVHTYLDDNTGNVVVKLKDTEVVTISPSGVIILTTGGWFTQTTLDVMNKALGVLQIRVTATGDVRDGTWQVAYGPHLLRFYDGIILHPKNPATAAQRAPMVLAAMNGAPAATAGAGVGVGAASYASGLMLPSTAAGMAPVGTNPLAASAAAASTAAALAAGVMARARAALGMGSSSAFGGMSDVAPTQQQLALAALAAQQNQAFSLHNITDHTPTDSDAIRRLKAQGRL</sequence>
<keyword evidence="3" id="KW-0677">Repeat</keyword>
<dbReference type="InterPro" id="IPR051185">
    <property type="entry name" value="ASPM"/>
</dbReference>
<keyword evidence="4" id="KW-0112">Calmodulin-binding</keyword>
<dbReference type="InterPro" id="IPR000048">
    <property type="entry name" value="IQ_motif_EF-hand-BS"/>
</dbReference>
<dbReference type="InterPro" id="IPR001715">
    <property type="entry name" value="CH_dom"/>
</dbReference>
<organism evidence="8">
    <name type="scientific">Volvox carteri f. nagariensis</name>
    <dbReference type="NCBI Taxonomy" id="3068"/>
    <lineage>
        <taxon>Eukaryota</taxon>
        <taxon>Viridiplantae</taxon>
        <taxon>Chlorophyta</taxon>
        <taxon>core chlorophytes</taxon>
        <taxon>Chlorophyceae</taxon>
        <taxon>CS clade</taxon>
        <taxon>Chlamydomonadales</taxon>
        <taxon>Volvocaceae</taxon>
        <taxon>Volvox</taxon>
    </lineage>
</organism>
<dbReference type="SUPFAM" id="SSF52540">
    <property type="entry name" value="P-loop containing nucleoside triphosphate hydrolases"/>
    <property type="match status" value="2"/>
</dbReference>
<dbReference type="FunCoup" id="D8UIV3">
    <property type="interactions" value="105"/>
</dbReference>
<feature type="region of interest" description="Disordered" evidence="5">
    <location>
        <begin position="167"/>
        <end position="189"/>
    </location>
</feature>
<feature type="region of interest" description="Disordered" evidence="5">
    <location>
        <begin position="1577"/>
        <end position="1596"/>
    </location>
</feature>
<dbReference type="Gene3D" id="1.25.10.10">
    <property type="entry name" value="Leucine-rich Repeat Variant"/>
    <property type="match status" value="1"/>
</dbReference>
<feature type="region of interest" description="Disordered" evidence="5">
    <location>
        <begin position="82"/>
        <end position="124"/>
    </location>
</feature>
<dbReference type="PROSITE" id="PS50096">
    <property type="entry name" value="IQ"/>
    <property type="match status" value="9"/>
</dbReference>
<protein>
    <submittedName>
        <fullName evidence="7">Microtubule-associated protein Asp</fullName>
    </submittedName>
</protein>
<evidence type="ECO:0000256" key="4">
    <source>
        <dbReference type="ARBA" id="ARBA00022860"/>
    </source>
</evidence>
<dbReference type="InterPro" id="IPR016024">
    <property type="entry name" value="ARM-type_fold"/>
</dbReference>
<evidence type="ECO:0000313" key="7">
    <source>
        <dbReference type="EMBL" id="EFJ40339.1"/>
    </source>
</evidence>
<feature type="compositionally biased region" description="Polar residues" evidence="5">
    <location>
        <begin position="480"/>
        <end position="499"/>
    </location>
</feature>
<dbReference type="Proteomes" id="UP000001058">
    <property type="component" value="Unassembled WGS sequence"/>
</dbReference>
<feature type="compositionally biased region" description="Gly residues" evidence="5">
    <location>
        <begin position="1697"/>
        <end position="1708"/>
    </location>
</feature>
<evidence type="ECO:0000256" key="5">
    <source>
        <dbReference type="SAM" id="MobiDB-lite"/>
    </source>
</evidence>
<dbReference type="InterPro" id="IPR027417">
    <property type="entry name" value="P-loop_NTPase"/>
</dbReference>
<feature type="region of interest" description="Disordered" evidence="5">
    <location>
        <begin position="1633"/>
        <end position="1658"/>
    </location>
</feature>
<proteinExistence type="predicted"/>
<gene>
    <name evidence="7" type="primary">asp</name>
    <name evidence="7" type="ORF">VOLCADRAFT_121726</name>
</gene>
<dbReference type="PANTHER" id="PTHR22706">
    <property type="entry name" value="ASSEMBLY FACTOR FOR SPINDLE MICROTUBULES"/>
    <property type="match status" value="1"/>
</dbReference>
<keyword evidence="2" id="KW-0963">Cytoplasm</keyword>
<dbReference type="Pfam" id="PF00612">
    <property type="entry name" value="IQ"/>
    <property type="match status" value="9"/>
</dbReference>
<dbReference type="eggNOG" id="KOG0165">
    <property type="taxonomic scope" value="Eukaryota"/>
</dbReference>
<evidence type="ECO:0000256" key="1">
    <source>
        <dbReference type="ARBA" id="ARBA00004496"/>
    </source>
</evidence>
<dbReference type="PANTHER" id="PTHR22706:SF1">
    <property type="entry name" value="ASSEMBLY FACTOR FOR SPINDLE MICROTUBULES"/>
    <property type="match status" value="1"/>
</dbReference>
<dbReference type="SUPFAM" id="SSF47576">
    <property type="entry name" value="Calponin-homology domain, CH-domain"/>
    <property type="match status" value="1"/>
</dbReference>
<feature type="domain" description="Calponin-homology (CH)" evidence="6">
    <location>
        <begin position="636"/>
        <end position="808"/>
    </location>
</feature>
<dbReference type="OrthoDB" id="2148418at2759"/>
<dbReference type="GO" id="GO:0000922">
    <property type="term" value="C:spindle pole"/>
    <property type="evidence" value="ECO:0007669"/>
    <property type="project" value="TreeGrafter"/>
</dbReference>
<dbReference type="GeneID" id="9628044"/>
<dbReference type="GO" id="GO:0051295">
    <property type="term" value="P:establishment of meiotic spindle localization"/>
    <property type="evidence" value="ECO:0007669"/>
    <property type="project" value="TreeGrafter"/>
</dbReference>
<dbReference type="SMART" id="SM00033">
    <property type="entry name" value="CH"/>
    <property type="match status" value="1"/>
</dbReference>
<comment type="subcellular location">
    <subcellularLocation>
        <location evidence="1">Cytoplasm</location>
    </subcellularLocation>
</comment>
<dbReference type="GO" id="GO:0007051">
    <property type="term" value="P:spindle organization"/>
    <property type="evidence" value="ECO:0007669"/>
    <property type="project" value="TreeGrafter"/>
</dbReference>
<dbReference type="InterPro" id="IPR011989">
    <property type="entry name" value="ARM-like"/>
</dbReference>
<keyword evidence="8" id="KW-1185">Reference proteome</keyword>
<dbReference type="GO" id="GO:0005516">
    <property type="term" value="F:calmodulin binding"/>
    <property type="evidence" value="ECO:0007669"/>
    <property type="project" value="UniProtKB-KW"/>
</dbReference>
<dbReference type="InterPro" id="IPR036872">
    <property type="entry name" value="CH_dom_sf"/>
</dbReference>
<evidence type="ECO:0000259" key="6">
    <source>
        <dbReference type="PROSITE" id="PS50021"/>
    </source>
</evidence>
<evidence type="ECO:0000256" key="3">
    <source>
        <dbReference type="ARBA" id="ARBA00022737"/>
    </source>
</evidence>
<dbReference type="CDD" id="cd23767">
    <property type="entry name" value="IQCD"/>
    <property type="match status" value="1"/>
</dbReference>
<dbReference type="SMART" id="SM00015">
    <property type="entry name" value="IQ"/>
    <property type="match status" value="15"/>
</dbReference>
<dbReference type="RefSeq" id="XP_002958602.1">
    <property type="nucleotide sequence ID" value="XM_002958556.1"/>
</dbReference>
<dbReference type="GO" id="GO:0000278">
    <property type="term" value="P:mitotic cell cycle"/>
    <property type="evidence" value="ECO:0007669"/>
    <property type="project" value="TreeGrafter"/>
</dbReference>
<reference evidence="7 8" key="1">
    <citation type="journal article" date="2010" name="Science">
        <title>Genomic analysis of organismal complexity in the multicellular green alga Volvox carteri.</title>
        <authorList>
            <person name="Prochnik S.E."/>
            <person name="Umen J."/>
            <person name="Nedelcu A.M."/>
            <person name="Hallmann A."/>
            <person name="Miller S.M."/>
            <person name="Nishii I."/>
            <person name="Ferris P."/>
            <person name="Kuo A."/>
            <person name="Mitros T."/>
            <person name="Fritz-Laylin L.K."/>
            <person name="Hellsten U."/>
            <person name="Chapman J."/>
            <person name="Simakov O."/>
            <person name="Rensing S.A."/>
            <person name="Terry A."/>
            <person name="Pangilinan J."/>
            <person name="Kapitonov V."/>
            <person name="Jurka J."/>
            <person name="Salamov A."/>
            <person name="Shapiro H."/>
            <person name="Schmutz J."/>
            <person name="Grimwood J."/>
            <person name="Lindquist E."/>
            <person name="Lucas S."/>
            <person name="Grigoriev I.V."/>
            <person name="Schmitt R."/>
            <person name="Kirk D."/>
            <person name="Rokhsar D.S."/>
        </authorList>
    </citation>
    <scope>NUCLEOTIDE SEQUENCE [LARGE SCALE GENOMIC DNA]</scope>
    <source>
        <strain evidence="8">f. Nagariensis / Eve</strain>
    </source>
</reference>
<feature type="compositionally biased region" description="Low complexity" evidence="5">
    <location>
        <begin position="88"/>
        <end position="99"/>
    </location>
</feature>
<dbReference type="EMBL" id="GL378419">
    <property type="protein sequence ID" value="EFJ40339.1"/>
    <property type="molecule type" value="Genomic_DNA"/>
</dbReference>
<feature type="compositionally biased region" description="Low complexity" evidence="5">
    <location>
        <begin position="1731"/>
        <end position="1742"/>
    </location>
</feature>
<dbReference type="Gene3D" id="1.10.418.10">
    <property type="entry name" value="Calponin-like domain"/>
    <property type="match status" value="2"/>
</dbReference>
<dbReference type="STRING" id="3068.D8UIV3"/>